<evidence type="ECO:0000313" key="2">
    <source>
        <dbReference type="Proteomes" id="UP000054350"/>
    </source>
</evidence>
<dbReference type="STRING" id="578462.A0A0L0T1U3"/>
<dbReference type="InterPro" id="IPR029021">
    <property type="entry name" value="Prot-tyrosine_phosphatase-like"/>
</dbReference>
<dbReference type="OrthoDB" id="6375174at2759"/>
<dbReference type="PANTHER" id="PTHR31126:SF14">
    <property type="entry name" value="TYROSINE-PROTEIN PHOSPHATASE OCA6-RELATED"/>
    <property type="match status" value="1"/>
</dbReference>
<dbReference type="Proteomes" id="UP000054350">
    <property type="component" value="Unassembled WGS sequence"/>
</dbReference>
<dbReference type="SUPFAM" id="SSF52799">
    <property type="entry name" value="(Phosphotyrosine protein) phosphatases II"/>
    <property type="match status" value="1"/>
</dbReference>
<proteinExistence type="predicted"/>
<name>A0A0L0T1U3_ALLM3</name>
<dbReference type="Pfam" id="PF03162">
    <property type="entry name" value="Y_phosphatase2"/>
    <property type="match status" value="1"/>
</dbReference>
<dbReference type="EMBL" id="GG745357">
    <property type="protein sequence ID" value="KNE68595.1"/>
    <property type="molecule type" value="Genomic_DNA"/>
</dbReference>
<evidence type="ECO:0008006" key="3">
    <source>
        <dbReference type="Google" id="ProtNLM"/>
    </source>
</evidence>
<sequence length="383" mass="39552">MTVPEPLCGPAHVVPPFRFALVENGLYRGSYPRARNLPFLVANLRIHTVVSLTPDPLLPETIAALQAAGVTCIHHHVAKPKEGTAPMTPPALLHLLVHTVLDPALAPLYIHCLDGQIVTGAAIMALRKLQGWAMPSIFSEHARFIRGDVISPEETELITKLSGELDLCTPRSGSVDPTATPTLIPLPIWLWSNGTPMSRRHSYHPAIRLKLPPPPPVAADASTAADAARDAANDKEQLKSRLLTDILMAPTPTAATTNAPTATPSVGGSPVPISSSLTAANALGGSAVLAGSSAVPVPTASGGGMSSSSTIAVGPTASGPTAATASLSVATTVEALGLGLGLAMTADPVDMSAVVQDFLDNDDEEEETLSRMVQALNLEGLTG</sequence>
<gene>
    <name evidence="1" type="ORF">AMAG_12761</name>
</gene>
<dbReference type="AlphaFoldDB" id="A0A0L0T1U3"/>
<accession>A0A0L0T1U3</accession>
<organism evidence="1 2">
    <name type="scientific">Allomyces macrogynus (strain ATCC 38327)</name>
    <name type="common">Allomyces javanicus var. macrogynus</name>
    <dbReference type="NCBI Taxonomy" id="578462"/>
    <lineage>
        <taxon>Eukaryota</taxon>
        <taxon>Fungi</taxon>
        <taxon>Fungi incertae sedis</taxon>
        <taxon>Blastocladiomycota</taxon>
        <taxon>Blastocladiomycetes</taxon>
        <taxon>Blastocladiales</taxon>
        <taxon>Blastocladiaceae</taxon>
        <taxon>Allomyces</taxon>
    </lineage>
</organism>
<dbReference type="PANTHER" id="PTHR31126">
    <property type="entry name" value="TYROSINE-PROTEIN PHOSPHATASE"/>
    <property type="match status" value="1"/>
</dbReference>
<dbReference type="GO" id="GO:0016791">
    <property type="term" value="F:phosphatase activity"/>
    <property type="evidence" value="ECO:0007669"/>
    <property type="project" value="TreeGrafter"/>
</dbReference>
<dbReference type="eggNOG" id="KOG1572">
    <property type="taxonomic scope" value="Eukaryota"/>
</dbReference>
<reference evidence="2" key="2">
    <citation type="submission" date="2009-11" db="EMBL/GenBank/DDBJ databases">
        <title>The Genome Sequence of Allomyces macrogynus strain ATCC 38327.</title>
        <authorList>
            <consortium name="The Broad Institute Genome Sequencing Platform"/>
            <person name="Russ C."/>
            <person name="Cuomo C."/>
            <person name="Shea T."/>
            <person name="Young S.K."/>
            <person name="Zeng Q."/>
            <person name="Koehrsen M."/>
            <person name="Haas B."/>
            <person name="Borodovsky M."/>
            <person name="Guigo R."/>
            <person name="Alvarado L."/>
            <person name="Berlin A."/>
            <person name="Borenstein D."/>
            <person name="Chen Z."/>
            <person name="Engels R."/>
            <person name="Freedman E."/>
            <person name="Gellesch M."/>
            <person name="Goldberg J."/>
            <person name="Griggs A."/>
            <person name="Gujja S."/>
            <person name="Heiman D."/>
            <person name="Hepburn T."/>
            <person name="Howarth C."/>
            <person name="Jen D."/>
            <person name="Larson L."/>
            <person name="Lewis B."/>
            <person name="Mehta T."/>
            <person name="Park D."/>
            <person name="Pearson M."/>
            <person name="Roberts A."/>
            <person name="Saif S."/>
            <person name="Shenoy N."/>
            <person name="Sisk P."/>
            <person name="Stolte C."/>
            <person name="Sykes S."/>
            <person name="Walk T."/>
            <person name="White J."/>
            <person name="Yandava C."/>
            <person name="Burger G."/>
            <person name="Gray M.W."/>
            <person name="Holland P.W.H."/>
            <person name="King N."/>
            <person name="Lang F.B.F."/>
            <person name="Roger A.J."/>
            <person name="Ruiz-Trillo I."/>
            <person name="Lander E."/>
            <person name="Nusbaum C."/>
        </authorList>
    </citation>
    <scope>NUCLEOTIDE SEQUENCE [LARGE SCALE GENOMIC DNA]</scope>
    <source>
        <strain evidence="2">ATCC 38327</strain>
    </source>
</reference>
<protein>
    <recommendedName>
        <fullName evidence="3">Tyrosine specific protein phosphatases domain-containing protein</fullName>
    </recommendedName>
</protein>
<dbReference type="VEuPathDB" id="FungiDB:AMAG_12761"/>
<dbReference type="InterPro" id="IPR004861">
    <property type="entry name" value="Siw14-like"/>
</dbReference>
<dbReference type="OMA" id="WAMPSIF"/>
<evidence type="ECO:0000313" key="1">
    <source>
        <dbReference type="EMBL" id="KNE68595.1"/>
    </source>
</evidence>
<keyword evidence="2" id="KW-1185">Reference proteome</keyword>
<dbReference type="Gene3D" id="3.90.190.10">
    <property type="entry name" value="Protein tyrosine phosphatase superfamily"/>
    <property type="match status" value="1"/>
</dbReference>
<reference evidence="1 2" key="1">
    <citation type="submission" date="2009-11" db="EMBL/GenBank/DDBJ databases">
        <title>Annotation of Allomyces macrogynus ATCC 38327.</title>
        <authorList>
            <consortium name="The Broad Institute Genome Sequencing Platform"/>
            <person name="Russ C."/>
            <person name="Cuomo C."/>
            <person name="Burger G."/>
            <person name="Gray M.W."/>
            <person name="Holland P.W.H."/>
            <person name="King N."/>
            <person name="Lang F.B.F."/>
            <person name="Roger A.J."/>
            <person name="Ruiz-Trillo I."/>
            <person name="Young S.K."/>
            <person name="Zeng Q."/>
            <person name="Gargeya S."/>
            <person name="Fitzgerald M."/>
            <person name="Haas B."/>
            <person name="Abouelleil A."/>
            <person name="Alvarado L."/>
            <person name="Arachchi H.M."/>
            <person name="Berlin A."/>
            <person name="Chapman S.B."/>
            <person name="Gearin G."/>
            <person name="Goldberg J."/>
            <person name="Griggs A."/>
            <person name="Gujja S."/>
            <person name="Hansen M."/>
            <person name="Heiman D."/>
            <person name="Howarth C."/>
            <person name="Larimer J."/>
            <person name="Lui A."/>
            <person name="MacDonald P.J.P."/>
            <person name="McCowen C."/>
            <person name="Montmayeur A."/>
            <person name="Murphy C."/>
            <person name="Neiman D."/>
            <person name="Pearson M."/>
            <person name="Priest M."/>
            <person name="Roberts A."/>
            <person name="Saif S."/>
            <person name="Shea T."/>
            <person name="Sisk P."/>
            <person name="Stolte C."/>
            <person name="Sykes S."/>
            <person name="Wortman J."/>
            <person name="Nusbaum C."/>
            <person name="Birren B."/>
        </authorList>
    </citation>
    <scope>NUCLEOTIDE SEQUENCE [LARGE SCALE GENOMIC DNA]</scope>
    <source>
        <strain evidence="1 2">ATCC 38327</strain>
    </source>
</reference>